<dbReference type="KEGG" id="ebm:SG0102_28380"/>
<sequence length="560" mass="65096">MFLKELVKIPEEKGRINQTKKGKNCYVRYLLEAKYYPDKKYAIPKFVNIGKVADEAGMMYPNQNYIKYFGRDELSEDHSSERSGCLKVGAYIVLSELAREMELKKILEKRFTSEDANLILDLAFYAIITENFQGQYYPYYAFEHPLMTDHMKIYSDSKISSFLASVEPNQIQGFMNDWNCNRDHDKRIYVSYDSTNKNCQAGDIDMVEFGHAKVDKGLPIVNIAMAYDTCNEQPLFYEQYPGSIVDVSQLRYMIGKAQGYGYRNIGFILDRGYFSKPNIHDLDHADYPFIIMVKGQKSLVRSIVLENQDTFEKDRDCFIPKYRVYGKTVKRTLYASDEKDRYFHLYYSNKRNALETECFEDKIAAMKDFLDSLRGTKATISNKYSKYFNLEMHKDGTFICASEKNNVIIEELSLFGYFCIITSEPLTAKEALEIYKSRDTSEKLFRGDKSYLGADAIRVYSGESMRTKMFVEFIALILRNRMHIQLKREEEKMKKKPNYMTVPAAIRELEKMQLIRDGQGDYIVDHATTKTQKAILKAFGIDANVLKKRNASLCKELNDV</sequence>
<dbReference type="EMBL" id="AP019309">
    <property type="protein sequence ID" value="BBH27904.1"/>
    <property type="molecule type" value="Genomic_DNA"/>
</dbReference>
<dbReference type="KEGG" id="ebm:SG0102_04450"/>
<name>A0A3G9JHU8_9FIRM</name>
<dbReference type="GO" id="GO:0004803">
    <property type="term" value="F:transposase activity"/>
    <property type="evidence" value="ECO:0007669"/>
    <property type="project" value="InterPro"/>
</dbReference>
<dbReference type="AlphaFoldDB" id="A0A3G9JHU8"/>
<dbReference type="PANTHER" id="PTHR34614:SF2">
    <property type="entry name" value="TRANSPOSASE IS4-LIKE DOMAIN-CONTAINING PROTEIN"/>
    <property type="match status" value="1"/>
</dbReference>
<dbReference type="OrthoDB" id="1638979at2"/>
<feature type="domain" description="Transposase IS4-like" evidence="1">
    <location>
        <begin position="213"/>
        <end position="478"/>
    </location>
</feature>
<evidence type="ECO:0000313" key="4">
    <source>
        <dbReference type="Proteomes" id="UP000268059"/>
    </source>
</evidence>
<proteinExistence type="predicted"/>
<dbReference type="InterPro" id="IPR002559">
    <property type="entry name" value="Transposase_11"/>
</dbReference>
<dbReference type="GO" id="GO:0006313">
    <property type="term" value="P:DNA transposition"/>
    <property type="evidence" value="ECO:0007669"/>
    <property type="project" value="InterPro"/>
</dbReference>
<dbReference type="Proteomes" id="UP000268059">
    <property type="component" value="Chromosome"/>
</dbReference>
<dbReference type="EMBL" id="AP019309">
    <property type="protein sequence ID" value="BBH25511.1"/>
    <property type="molecule type" value="Genomic_DNA"/>
</dbReference>
<evidence type="ECO:0000313" key="3">
    <source>
        <dbReference type="EMBL" id="BBH27904.1"/>
    </source>
</evidence>
<evidence type="ECO:0000313" key="2">
    <source>
        <dbReference type="EMBL" id="BBH25511.1"/>
    </source>
</evidence>
<keyword evidence="4" id="KW-1185">Reference proteome</keyword>
<evidence type="ECO:0000259" key="1">
    <source>
        <dbReference type="Pfam" id="PF01609"/>
    </source>
</evidence>
<dbReference type="InParanoid" id="A0A3G9JHU8"/>
<dbReference type="PANTHER" id="PTHR34614">
    <property type="match status" value="1"/>
</dbReference>
<gene>
    <name evidence="2" type="ORF">SG0102_04450</name>
    <name evidence="3" type="ORF">SG0102_28380</name>
</gene>
<dbReference type="RefSeq" id="WP_125118453.1">
    <property type="nucleotide sequence ID" value="NZ_AP019309.1"/>
</dbReference>
<accession>A0A3G9JHU8</accession>
<dbReference type="GO" id="GO:0003677">
    <property type="term" value="F:DNA binding"/>
    <property type="evidence" value="ECO:0007669"/>
    <property type="project" value="InterPro"/>
</dbReference>
<protein>
    <recommendedName>
        <fullName evidence="1">Transposase IS4-like domain-containing protein</fullName>
    </recommendedName>
</protein>
<organism evidence="2 4">
    <name type="scientific">Intestinibaculum porci</name>
    <dbReference type="NCBI Taxonomy" id="2487118"/>
    <lineage>
        <taxon>Bacteria</taxon>
        <taxon>Bacillati</taxon>
        <taxon>Bacillota</taxon>
        <taxon>Erysipelotrichia</taxon>
        <taxon>Erysipelotrichales</taxon>
        <taxon>Erysipelotrichaceae</taxon>
        <taxon>Intestinibaculum</taxon>
    </lineage>
</organism>
<dbReference type="Pfam" id="PF01609">
    <property type="entry name" value="DDE_Tnp_1"/>
    <property type="match status" value="1"/>
</dbReference>
<reference evidence="2 4" key="1">
    <citation type="submission" date="2018-11" db="EMBL/GenBank/DDBJ databases">
        <title>Novel Erysipelotrichaceae bacterium isolated from small intestine of a swine.</title>
        <authorList>
            <person name="Kim J.S."/>
            <person name="Choe H."/>
            <person name="Lee Y.R."/>
            <person name="Kim K.M."/>
            <person name="Park D.S."/>
        </authorList>
    </citation>
    <scope>NUCLEOTIDE SEQUENCE [LARGE SCALE GENOMIC DNA]</scope>
    <source>
        <strain evidence="2 4">SG0102</strain>
    </source>
</reference>